<dbReference type="InterPro" id="IPR022172">
    <property type="entry name" value="DUF3703"/>
</dbReference>
<accession>A0A402C397</accession>
<dbReference type="RefSeq" id="WP_124390748.1">
    <property type="nucleotide sequence ID" value="NZ_BHYM01000016.1"/>
</dbReference>
<dbReference type="Proteomes" id="UP000287519">
    <property type="component" value="Unassembled WGS sequence"/>
</dbReference>
<comment type="caution">
    <text evidence="1">The sequence shown here is derived from an EMBL/GenBank/DDBJ whole genome shotgun (WGS) entry which is preliminary data.</text>
</comment>
<organism evidence="1 2">
    <name type="scientific">Rhodococcus wratislaviensis</name>
    <name type="common">Tsukamurella wratislaviensis</name>
    <dbReference type="NCBI Taxonomy" id="44752"/>
    <lineage>
        <taxon>Bacteria</taxon>
        <taxon>Bacillati</taxon>
        <taxon>Actinomycetota</taxon>
        <taxon>Actinomycetes</taxon>
        <taxon>Mycobacteriales</taxon>
        <taxon>Nocardiaceae</taxon>
        <taxon>Rhodococcus</taxon>
    </lineage>
</organism>
<dbReference type="AlphaFoldDB" id="A0A402C397"/>
<evidence type="ECO:0000313" key="2">
    <source>
        <dbReference type="Proteomes" id="UP000287519"/>
    </source>
</evidence>
<dbReference type="OrthoDB" id="9799416at2"/>
<reference evidence="1 2" key="1">
    <citation type="submission" date="2018-11" db="EMBL/GenBank/DDBJ databases">
        <title>Microbial catabolism of amino acid.</title>
        <authorList>
            <person name="Hibi M."/>
            <person name="Ogawa J."/>
        </authorList>
    </citation>
    <scope>NUCLEOTIDE SEQUENCE [LARGE SCALE GENOMIC DNA]</scope>
    <source>
        <strain evidence="1 2">C31-06</strain>
    </source>
</reference>
<sequence>MAELTEVIRALYEREMTAASSTGERRCDGRTSNAHVVSQPYPWLHTGNHVAMFRRALRQHDRREVLGRVVRTIVADPGSALGWYPEGNTGRISAGLMTPMPAPGDLTAEIAAAAA</sequence>
<dbReference type="Pfam" id="PF12487">
    <property type="entry name" value="DUF3703"/>
    <property type="match status" value="1"/>
</dbReference>
<name>A0A402C397_RHOWR</name>
<gene>
    <name evidence="1" type="ORF">Rhow_001136</name>
</gene>
<protein>
    <recommendedName>
        <fullName evidence="3">DUF3703 domain-containing protein</fullName>
    </recommendedName>
</protein>
<evidence type="ECO:0008006" key="3">
    <source>
        <dbReference type="Google" id="ProtNLM"/>
    </source>
</evidence>
<proteinExistence type="predicted"/>
<dbReference type="EMBL" id="BHYM01000016">
    <property type="protein sequence ID" value="GCE38114.1"/>
    <property type="molecule type" value="Genomic_DNA"/>
</dbReference>
<evidence type="ECO:0000313" key="1">
    <source>
        <dbReference type="EMBL" id="GCE38114.1"/>
    </source>
</evidence>
<keyword evidence="2" id="KW-1185">Reference proteome</keyword>